<dbReference type="Proteomes" id="UP001336835">
    <property type="component" value="Unassembled WGS sequence"/>
</dbReference>
<dbReference type="RefSeq" id="WP_330107494.1">
    <property type="nucleotide sequence ID" value="NZ_JAZDQT010000001.1"/>
</dbReference>
<proteinExistence type="predicted"/>
<reference evidence="2 3" key="1">
    <citation type="submission" date="2024-01" db="EMBL/GenBank/DDBJ databases">
        <title>Pedobacter sp. nov., isolated from fresh soil.</title>
        <authorList>
            <person name="Le N.T.T."/>
        </authorList>
    </citation>
    <scope>NUCLEOTIDE SEQUENCE [LARGE SCALE GENOMIC DNA]</scope>
    <source>
        <strain evidence="2 3">KR3-3</strain>
    </source>
</reference>
<keyword evidence="3" id="KW-1185">Reference proteome</keyword>
<name>A0ABU7I6N8_9SPHI</name>
<evidence type="ECO:0000259" key="1">
    <source>
        <dbReference type="Pfam" id="PF13524"/>
    </source>
</evidence>
<evidence type="ECO:0000313" key="3">
    <source>
        <dbReference type="Proteomes" id="UP001336835"/>
    </source>
</evidence>
<organism evidence="2 3">
    <name type="scientific">Pedobacter albus</name>
    <dbReference type="NCBI Taxonomy" id="3113905"/>
    <lineage>
        <taxon>Bacteria</taxon>
        <taxon>Pseudomonadati</taxon>
        <taxon>Bacteroidota</taxon>
        <taxon>Sphingobacteriia</taxon>
        <taxon>Sphingobacteriales</taxon>
        <taxon>Sphingobacteriaceae</taxon>
        <taxon>Pedobacter</taxon>
    </lineage>
</organism>
<dbReference type="InterPro" id="IPR055259">
    <property type="entry name" value="YkvP/CgeB_Glyco_trans-like"/>
</dbReference>
<evidence type="ECO:0000313" key="2">
    <source>
        <dbReference type="EMBL" id="MEE1945145.1"/>
    </source>
</evidence>
<gene>
    <name evidence="2" type="ORF">VRU48_08500</name>
</gene>
<accession>A0ABU7I6N8</accession>
<feature type="domain" description="Spore protein YkvP/CgeB glycosyl transferase-like" evidence="1">
    <location>
        <begin position="266"/>
        <end position="377"/>
    </location>
</feature>
<sequence length="382" mass="44384">MKIFLSFLQSKQQHPIAAYSFWEYYIKNGIEEAGHEWIECADIDWAKGLVPQPKAEFNDWKNASWEKTIKFLKQNRPDVWLSYLYPEQVDTGAIEEIKKMGIFCINFFCDNIRLFKKAPQAFGVFDLNWVPEYEAIGMYEKAQFRHINLPMPMWVAPAFRTVPTAENGRVSFIGSKDIQRQLFFEKLIELNPAIALDIYGQGWQEDKTTSQNRVPSNTVLDKIGNQFRFVAKHGLKAYKNKLSFGTFNPQASTALKALIRTKPDFEQYIRITRESEITLGINRYPSFDYPLYRPNTYSRLRDIEAPMLGACYLTEWAEGLDKLYDMGTEIETFRNEEQLIEKIKELASNPSKRAMLRTNGQKRALSKNSIVESLSQIKNLLT</sequence>
<dbReference type="Pfam" id="PF13524">
    <property type="entry name" value="Glyco_trans_1_2"/>
    <property type="match status" value="1"/>
</dbReference>
<comment type="caution">
    <text evidence="2">The sequence shown here is derived from an EMBL/GenBank/DDBJ whole genome shotgun (WGS) entry which is preliminary data.</text>
</comment>
<dbReference type="EMBL" id="JAZDQT010000001">
    <property type="protein sequence ID" value="MEE1945145.1"/>
    <property type="molecule type" value="Genomic_DNA"/>
</dbReference>
<protein>
    <submittedName>
        <fullName evidence="2">Glycosyltransferase</fullName>
    </submittedName>
</protein>